<evidence type="ECO:0000313" key="2">
    <source>
        <dbReference type="Proteomes" id="UP000256486"/>
    </source>
</evidence>
<gene>
    <name evidence="1" type="ORF">B7R54_18375</name>
</gene>
<comment type="caution">
    <text evidence="1">The sequence shown here is derived from an EMBL/GenBank/DDBJ whole genome shotgun (WGS) entry which is preliminary data.</text>
</comment>
<dbReference type="GO" id="GO:0016491">
    <property type="term" value="F:oxidoreductase activity"/>
    <property type="evidence" value="ECO:0007669"/>
    <property type="project" value="InterPro"/>
</dbReference>
<dbReference type="InterPro" id="IPR009078">
    <property type="entry name" value="Ferritin-like_SF"/>
</dbReference>
<dbReference type="RefSeq" id="WP_116416331.1">
    <property type="nucleotide sequence ID" value="NZ_NBWZ01000001.1"/>
</dbReference>
<dbReference type="Gene3D" id="1.10.620.20">
    <property type="entry name" value="Ribonucleotide Reductase, subunit A"/>
    <property type="match status" value="1"/>
</dbReference>
<dbReference type="OrthoDB" id="5122030at2"/>
<dbReference type="Proteomes" id="UP000256486">
    <property type="component" value="Unassembled WGS sequence"/>
</dbReference>
<evidence type="ECO:0000313" key="1">
    <source>
        <dbReference type="EMBL" id="RFA10955.1"/>
    </source>
</evidence>
<proteinExistence type="predicted"/>
<dbReference type="CDD" id="cd00657">
    <property type="entry name" value="Ferritin_like"/>
    <property type="match status" value="1"/>
</dbReference>
<sequence length="271" mass="29813">MPMPTPQNPDFAVWDAYFEANTARHTRLDAMIPWQSVCLLPPADVVAIARSLQRFELGESGEGKGLLGKAARRNDPAYDSALVRFIGEEQKHSALFAAALERFGESRLTSHWSDVAFVVLRRMLGLRTEVMLFLIAETTAMEYFGALSRSADPVIHGVARRVLTDEVEHVKFQVDQLRAGFEHTPRAGRMLAAGAAWLVAVGAATVLALDHGPAMRSLGLPPAVFWRRALRQFGRAVPAAFRLGAEAVPFGPAVDSIEYFSGEYERQAPRV</sequence>
<dbReference type="SUPFAM" id="SSF47240">
    <property type="entry name" value="Ferritin-like"/>
    <property type="match status" value="1"/>
</dbReference>
<keyword evidence="2" id="KW-1185">Reference proteome</keyword>
<reference evidence="1 2" key="1">
    <citation type="submission" date="2017-04" db="EMBL/GenBank/DDBJ databases">
        <title>Comparative genome analysis of Subtercola boreus.</title>
        <authorList>
            <person name="Cho Y.-J."/>
            <person name="Cho A."/>
            <person name="Kim O.-S."/>
            <person name="Lee J.-I."/>
        </authorList>
    </citation>
    <scope>NUCLEOTIDE SEQUENCE [LARGE SCALE GENOMIC DNA]</scope>
    <source>
        <strain evidence="1 2">K300</strain>
    </source>
</reference>
<name>A0A3E0VMP8_9MICO</name>
<dbReference type="InterPro" id="IPR012348">
    <property type="entry name" value="RNR-like"/>
</dbReference>
<organism evidence="1 2">
    <name type="scientific">Subtercola boreus</name>
    <dbReference type="NCBI Taxonomy" id="120213"/>
    <lineage>
        <taxon>Bacteria</taxon>
        <taxon>Bacillati</taxon>
        <taxon>Actinomycetota</taxon>
        <taxon>Actinomycetes</taxon>
        <taxon>Micrococcales</taxon>
        <taxon>Microbacteriaceae</taxon>
        <taxon>Subtercola</taxon>
    </lineage>
</organism>
<dbReference type="AlphaFoldDB" id="A0A3E0VMP8"/>
<evidence type="ECO:0008006" key="3">
    <source>
        <dbReference type="Google" id="ProtNLM"/>
    </source>
</evidence>
<accession>A0A3E0VMP8</accession>
<protein>
    <recommendedName>
        <fullName evidence="3">Ferritin-like domain-containing protein</fullName>
    </recommendedName>
</protein>
<dbReference type="EMBL" id="NBWZ01000001">
    <property type="protein sequence ID" value="RFA10955.1"/>
    <property type="molecule type" value="Genomic_DNA"/>
</dbReference>